<dbReference type="EMBL" id="JACIDJ010000001">
    <property type="protein sequence ID" value="MBB3897303.1"/>
    <property type="molecule type" value="Genomic_DNA"/>
</dbReference>
<organism evidence="9 10">
    <name type="scientific">Roseococcus suduntuyensis</name>
    <dbReference type="NCBI Taxonomy" id="455361"/>
    <lineage>
        <taxon>Bacteria</taxon>
        <taxon>Pseudomonadati</taxon>
        <taxon>Pseudomonadota</taxon>
        <taxon>Alphaproteobacteria</taxon>
        <taxon>Acetobacterales</taxon>
        <taxon>Roseomonadaceae</taxon>
        <taxon>Roseococcus</taxon>
    </lineage>
</organism>
<keyword evidence="3 9" id="KW-0808">Transferase</keyword>
<keyword evidence="1" id="KW-1003">Cell membrane</keyword>
<dbReference type="PANTHER" id="PTHR48090:SF3">
    <property type="entry name" value="UNDECAPRENYL-PHOSPHATE 4-DEOXY-4-FORMAMIDO-L-ARABINOSE TRANSFERASE"/>
    <property type="match status" value="1"/>
</dbReference>
<evidence type="ECO:0000313" key="10">
    <source>
        <dbReference type="Proteomes" id="UP000553193"/>
    </source>
</evidence>
<dbReference type="InterPro" id="IPR029044">
    <property type="entry name" value="Nucleotide-diphossugar_trans"/>
</dbReference>
<evidence type="ECO:0000256" key="2">
    <source>
        <dbReference type="ARBA" id="ARBA00022676"/>
    </source>
</evidence>
<feature type="domain" description="Glycosyltransferase 2-like" evidence="8">
    <location>
        <begin position="2"/>
        <end position="162"/>
    </location>
</feature>
<name>A0A840A9Y6_9PROT</name>
<dbReference type="GO" id="GO:0009103">
    <property type="term" value="P:lipopolysaccharide biosynthetic process"/>
    <property type="evidence" value="ECO:0007669"/>
    <property type="project" value="UniProtKB-KW"/>
</dbReference>
<evidence type="ECO:0000259" key="8">
    <source>
        <dbReference type="Pfam" id="PF00535"/>
    </source>
</evidence>
<evidence type="ECO:0000256" key="6">
    <source>
        <dbReference type="ARBA" id="ARBA00022989"/>
    </source>
</evidence>
<keyword evidence="10" id="KW-1185">Reference proteome</keyword>
<keyword evidence="7" id="KW-0472">Membrane</keyword>
<keyword evidence="4" id="KW-0812">Transmembrane</keyword>
<protein>
    <submittedName>
        <fullName evidence="9">Glycosyltransferase involved in cell wall biosynthesis</fullName>
    </submittedName>
</protein>
<dbReference type="SUPFAM" id="SSF53448">
    <property type="entry name" value="Nucleotide-diphospho-sugar transferases"/>
    <property type="match status" value="1"/>
</dbReference>
<evidence type="ECO:0000256" key="1">
    <source>
        <dbReference type="ARBA" id="ARBA00022475"/>
    </source>
</evidence>
<evidence type="ECO:0000256" key="3">
    <source>
        <dbReference type="ARBA" id="ARBA00022679"/>
    </source>
</evidence>
<dbReference type="GO" id="GO:0099621">
    <property type="term" value="F:undecaprenyl-phosphate 4-deoxy-4-formamido-L-arabinose transferase activity"/>
    <property type="evidence" value="ECO:0007669"/>
    <property type="project" value="TreeGrafter"/>
</dbReference>
<keyword evidence="6" id="KW-1133">Transmembrane helix</keyword>
<dbReference type="InterPro" id="IPR050256">
    <property type="entry name" value="Glycosyltransferase_2"/>
</dbReference>
<accession>A0A840A9Y6</accession>
<dbReference type="Proteomes" id="UP000553193">
    <property type="component" value="Unassembled WGS sequence"/>
</dbReference>
<dbReference type="FunFam" id="3.90.550.10:FF:000170">
    <property type="entry name" value="Dolichol-phosphate mannosyltransferase"/>
    <property type="match status" value="1"/>
</dbReference>
<proteinExistence type="predicted"/>
<gene>
    <name evidence="9" type="ORF">GGQ83_000729</name>
</gene>
<evidence type="ECO:0000313" key="9">
    <source>
        <dbReference type="EMBL" id="MBB3897303.1"/>
    </source>
</evidence>
<dbReference type="RefSeq" id="WP_242535016.1">
    <property type="nucleotide sequence ID" value="NZ_JACIDJ010000001.1"/>
</dbReference>
<evidence type="ECO:0000256" key="5">
    <source>
        <dbReference type="ARBA" id="ARBA00022985"/>
    </source>
</evidence>
<evidence type="ECO:0000256" key="4">
    <source>
        <dbReference type="ARBA" id="ARBA00022692"/>
    </source>
</evidence>
<evidence type="ECO:0000256" key="7">
    <source>
        <dbReference type="ARBA" id="ARBA00023136"/>
    </source>
</evidence>
<dbReference type="AlphaFoldDB" id="A0A840A9Y6"/>
<dbReference type="Gene3D" id="3.90.550.10">
    <property type="entry name" value="Spore Coat Polysaccharide Biosynthesis Protein SpsA, Chain A"/>
    <property type="match status" value="1"/>
</dbReference>
<reference evidence="9 10" key="1">
    <citation type="submission" date="2020-08" db="EMBL/GenBank/DDBJ databases">
        <title>Genomic Encyclopedia of Type Strains, Phase IV (KMG-IV): sequencing the most valuable type-strain genomes for metagenomic binning, comparative biology and taxonomic classification.</title>
        <authorList>
            <person name="Goeker M."/>
        </authorList>
    </citation>
    <scope>NUCLEOTIDE SEQUENCE [LARGE SCALE GENOMIC DNA]</scope>
    <source>
        <strain evidence="9 10">DSM 19979</strain>
    </source>
</reference>
<dbReference type="PANTHER" id="PTHR48090">
    <property type="entry name" value="UNDECAPRENYL-PHOSPHATE 4-DEOXY-4-FORMAMIDO-L-ARABINOSE TRANSFERASE-RELATED"/>
    <property type="match status" value="1"/>
</dbReference>
<dbReference type="InterPro" id="IPR001173">
    <property type="entry name" value="Glyco_trans_2-like"/>
</dbReference>
<dbReference type="GO" id="GO:0005886">
    <property type="term" value="C:plasma membrane"/>
    <property type="evidence" value="ECO:0007669"/>
    <property type="project" value="TreeGrafter"/>
</dbReference>
<sequence>MTVLIPVRNEAGNIAPLVAEIEAALTGVVEFEILYVNDGSTDGTVEEILALAGTRPHLRLLNLDVNAGKAEALRAGARAARGELITLMDGDGQNDPAYVPQLLAAHDAAGAPVLVMAQRLGRKDTAFKRWQSRLANGVRKRMLGDATRDAGCGFALLPRAVFLALPQFDGLHRFLPALVKREGLGVVFVDVRDRPRQAGVSKYGFFDRLWVGIDDMLGVMWLIRRRKRVPGAREMT</sequence>
<keyword evidence="5" id="KW-0448">Lipopolysaccharide biosynthesis</keyword>
<comment type="caution">
    <text evidence="9">The sequence shown here is derived from an EMBL/GenBank/DDBJ whole genome shotgun (WGS) entry which is preliminary data.</text>
</comment>
<keyword evidence="2" id="KW-0328">Glycosyltransferase</keyword>
<dbReference type="Pfam" id="PF00535">
    <property type="entry name" value="Glycos_transf_2"/>
    <property type="match status" value="1"/>
</dbReference>